<dbReference type="Proteomes" id="UP001501757">
    <property type="component" value="Unassembled WGS sequence"/>
</dbReference>
<keyword evidence="5" id="KW-1185">Reference proteome</keyword>
<keyword evidence="2" id="KW-0732">Signal</keyword>
<evidence type="ECO:0000256" key="1">
    <source>
        <dbReference type="ARBA" id="ARBA00010333"/>
    </source>
</evidence>
<proteinExistence type="inferred from homology"/>
<evidence type="ECO:0000313" key="5">
    <source>
        <dbReference type="Proteomes" id="UP001501757"/>
    </source>
</evidence>
<dbReference type="PANTHER" id="PTHR35936:SF19">
    <property type="entry name" value="AMINO-ACID-BINDING PROTEIN YXEM-RELATED"/>
    <property type="match status" value="1"/>
</dbReference>
<accession>A0ABN0WZF0</accession>
<feature type="domain" description="Solute-binding protein family 3/N-terminal" evidence="3">
    <location>
        <begin position="7"/>
        <end position="227"/>
    </location>
</feature>
<organism evidence="4 5">
    <name type="scientific">Bowmanella denitrificans</name>
    <dbReference type="NCBI Taxonomy" id="366582"/>
    <lineage>
        <taxon>Bacteria</taxon>
        <taxon>Pseudomonadati</taxon>
        <taxon>Pseudomonadota</taxon>
        <taxon>Gammaproteobacteria</taxon>
        <taxon>Alteromonadales</taxon>
        <taxon>Alteromonadaceae</taxon>
        <taxon>Bowmanella</taxon>
    </lineage>
</organism>
<evidence type="ECO:0000256" key="2">
    <source>
        <dbReference type="ARBA" id="ARBA00022729"/>
    </source>
</evidence>
<comment type="similarity">
    <text evidence="1">Belongs to the bacterial solute-binding protein 3 family.</text>
</comment>
<gene>
    <name evidence="4" type="ORF">GCM10009092_14410</name>
</gene>
<dbReference type="Gene3D" id="3.40.190.10">
    <property type="entry name" value="Periplasmic binding protein-like II"/>
    <property type="match status" value="2"/>
</dbReference>
<evidence type="ECO:0000313" key="4">
    <source>
        <dbReference type="EMBL" id="GAA0351150.1"/>
    </source>
</evidence>
<dbReference type="EMBL" id="BAAAEI010000006">
    <property type="protein sequence ID" value="GAA0351150.1"/>
    <property type="molecule type" value="Genomic_DNA"/>
</dbReference>
<dbReference type="PANTHER" id="PTHR35936">
    <property type="entry name" value="MEMBRANE-BOUND LYTIC MUREIN TRANSGLYCOSYLASE F"/>
    <property type="match status" value="1"/>
</dbReference>
<dbReference type="Pfam" id="PF00497">
    <property type="entry name" value="SBP_bac_3"/>
    <property type="match status" value="1"/>
</dbReference>
<comment type="caution">
    <text evidence="4">The sequence shown here is derived from an EMBL/GenBank/DDBJ whole genome shotgun (WGS) entry which is preliminary data.</text>
</comment>
<reference evidence="4 5" key="1">
    <citation type="journal article" date="2019" name="Int. J. Syst. Evol. Microbiol.">
        <title>The Global Catalogue of Microorganisms (GCM) 10K type strain sequencing project: providing services to taxonomists for standard genome sequencing and annotation.</title>
        <authorList>
            <consortium name="The Broad Institute Genomics Platform"/>
            <consortium name="The Broad Institute Genome Sequencing Center for Infectious Disease"/>
            <person name="Wu L."/>
            <person name="Ma J."/>
        </authorList>
    </citation>
    <scope>NUCLEOTIDE SEQUENCE [LARGE SCALE GENOMIC DNA]</scope>
    <source>
        <strain evidence="4 5">JCM 13378</strain>
    </source>
</reference>
<dbReference type="SUPFAM" id="SSF53850">
    <property type="entry name" value="Periplasmic binding protein-like II"/>
    <property type="match status" value="1"/>
</dbReference>
<protein>
    <submittedName>
        <fullName evidence="4">Transporter substrate-binding domain-containing protein</fullName>
    </submittedName>
</protein>
<evidence type="ECO:0000259" key="3">
    <source>
        <dbReference type="Pfam" id="PF00497"/>
    </source>
</evidence>
<name>A0ABN0WZF0_9ALTE</name>
<dbReference type="InterPro" id="IPR001638">
    <property type="entry name" value="Solute-binding_3/MltF_N"/>
</dbReference>
<sequence length="242" mass="27655">MHLDLHAPSAYLNSQAQVEGMDADMAYQILTRAGCKVSWHLQPMTGARIIRSLQDGHFDVMIRASNTPERQQYAYFSTPYRQEVVGVFSLKESGLEPFLTLDSALAQKLRLIGPASGWYGEYFEQLRKRWRESGLYTSYPDAAKATELLFATPSRGELVLVDADIFFHHLGRERHHLVQLMKDRLMVTPAHLMLRKNAVEAEDLLAINQAIQDLREEGVLAGLENRYRPVPLQQMLKTRKDD</sequence>